<dbReference type="Proteomes" id="UP001470288">
    <property type="component" value="Unassembled WGS sequence"/>
</dbReference>
<sequence length="155" mass="17828">MTPLELQDALVTEIKRILKLYEYKTPAGERVPMNVFAQSIPIQETDEEEDPIPYVIVRLSSGENPLGKDSFNTVSVVLVIGIYDNNQDAQGYRDVSNVIQKVYERFSENPCLNYLASYVGDFQWALQEDNYYPYHFGACHMKFHIAAVRREDPLT</sequence>
<accession>A0ABV1HZX9</accession>
<reference evidence="1 2" key="1">
    <citation type="submission" date="2024-03" db="EMBL/GenBank/DDBJ databases">
        <title>Human intestinal bacterial collection.</title>
        <authorList>
            <person name="Pauvert C."/>
            <person name="Hitch T.C.A."/>
            <person name="Clavel T."/>
        </authorList>
    </citation>
    <scope>NUCLEOTIDE SEQUENCE [LARGE SCALE GENOMIC DNA]</scope>
    <source>
        <strain evidence="1 2">CLA-AA-H78B</strain>
    </source>
</reference>
<evidence type="ECO:0000313" key="1">
    <source>
        <dbReference type="EMBL" id="MEQ2578120.1"/>
    </source>
</evidence>
<proteinExistence type="predicted"/>
<evidence type="ECO:0000313" key="2">
    <source>
        <dbReference type="Proteomes" id="UP001470288"/>
    </source>
</evidence>
<keyword evidence="2" id="KW-1185">Reference proteome</keyword>
<gene>
    <name evidence="1" type="ORF">WMO62_04575</name>
</gene>
<organism evidence="1 2">
    <name type="scientific">Hominiventricola aquisgranensis</name>
    <dbReference type="NCBI Taxonomy" id="3133164"/>
    <lineage>
        <taxon>Bacteria</taxon>
        <taxon>Bacillati</taxon>
        <taxon>Bacillota</taxon>
        <taxon>Clostridia</taxon>
        <taxon>Lachnospirales</taxon>
        <taxon>Lachnospiraceae</taxon>
        <taxon>Hominiventricola</taxon>
    </lineage>
</organism>
<dbReference type="RefSeq" id="WP_349143963.1">
    <property type="nucleotide sequence ID" value="NZ_JBBMFC010000006.1"/>
</dbReference>
<dbReference type="EMBL" id="JBBMFC010000006">
    <property type="protein sequence ID" value="MEQ2578120.1"/>
    <property type="molecule type" value="Genomic_DNA"/>
</dbReference>
<name>A0ABV1HZX9_9FIRM</name>
<comment type="caution">
    <text evidence="1">The sequence shown here is derived from an EMBL/GenBank/DDBJ whole genome shotgun (WGS) entry which is preliminary data.</text>
</comment>
<protein>
    <submittedName>
        <fullName evidence="1">Uncharacterized protein</fullName>
    </submittedName>
</protein>